<protein>
    <submittedName>
        <fullName evidence="3">Protein FAR1-RELATED SEQUENCE 5</fullName>
    </submittedName>
</protein>
<evidence type="ECO:0000256" key="1">
    <source>
        <dbReference type="PROSITE-ProRule" id="PRU00047"/>
    </source>
</evidence>
<dbReference type="Pfam" id="PF03101">
    <property type="entry name" value="FAR1"/>
    <property type="match status" value="1"/>
</dbReference>
<dbReference type="Pfam" id="PF10551">
    <property type="entry name" value="MULE"/>
    <property type="match status" value="1"/>
</dbReference>
<organism evidence="3 4">
    <name type="scientific">Abeliophyllum distichum</name>
    <dbReference type="NCBI Taxonomy" id="126358"/>
    <lineage>
        <taxon>Eukaryota</taxon>
        <taxon>Viridiplantae</taxon>
        <taxon>Streptophyta</taxon>
        <taxon>Embryophyta</taxon>
        <taxon>Tracheophyta</taxon>
        <taxon>Spermatophyta</taxon>
        <taxon>Magnoliopsida</taxon>
        <taxon>eudicotyledons</taxon>
        <taxon>Gunneridae</taxon>
        <taxon>Pentapetalae</taxon>
        <taxon>asterids</taxon>
        <taxon>lamiids</taxon>
        <taxon>Lamiales</taxon>
        <taxon>Oleaceae</taxon>
        <taxon>Forsythieae</taxon>
        <taxon>Abeliophyllum</taxon>
    </lineage>
</organism>
<feature type="domain" description="CCHC-type" evidence="2">
    <location>
        <begin position="587"/>
        <end position="602"/>
    </location>
</feature>
<comment type="caution">
    <text evidence="3">The sequence shown here is derived from an EMBL/GenBank/DDBJ whole genome shotgun (WGS) entry which is preliminary data.</text>
</comment>
<dbReference type="InterPro" id="IPR018289">
    <property type="entry name" value="MULE_transposase_dom"/>
</dbReference>
<keyword evidence="1" id="KW-0479">Metal-binding</keyword>
<name>A0ABD1TEI6_9LAMI</name>
<dbReference type="AlphaFoldDB" id="A0ABD1TEI6"/>
<dbReference type="PROSITE" id="PS50158">
    <property type="entry name" value="ZF_CCHC"/>
    <property type="match status" value="1"/>
</dbReference>
<dbReference type="EMBL" id="JBFOLK010000005">
    <property type="protein sequence ID" value="KAL2511137.1"/>
    <property type="molecule type" value="Genomic_DNA"/>
</dbReference>
<evidence type="ECO:0000313" key="3">
    <source>
        <dbReference type="EMBL" id="KAL2511137.1"/>
    </source>
</evidence>
<dbReference type="InterPro" id="IPR004330">
    <property type="entry name" value="FAR1_DNA_bnd_dom"/>
</dbReference>
<sequence length="648" mass="74082">MEAGSADNVFVPQVFISRIPKIGQEFESHEEAYKFYNDCAREAGFSAPMANSKKKRDTNETYWKLFVCSKEGKTNETYQKKQKDTVVRVGKRNRGQTQIGCNSKLSVVKQQMGHLWVVNKFVEEHNHALTTPSRVHLLRSHRHGSTTNKVLSQQFSEANIPTCQQIRLMEIDSGGPPSIGCVERDLRNYEQNIREEVRGHDAETFIELFTFEKEKSPNFFFDYETDSKGKLVRCFWANSKLRRSYAFFGDVVVFDNTYNTNKYSMIFAPFVGVNHYGQTILFACGLLVDETIGLFVWLFSKFLEAMPAQAPQILIMDQDAAIAEAISIVLPGTFHRLCLWHILNKFLEKMNVTVHNEQYHTLINIIRQSESPEEFEANWAAVMEDVDLASNEWLCTMYDIRGRWVKAYVKHMFSAGMSSSQKSESGHSFFKRCRTFDFDGYPCRHMISYWRKKQVLLVPDKYILRRWTKNVKVSCVGDSALAFGTDDCSSTSLMSRHGLLAHKASLIVDDAALTDARSTYLMGEFEALHLRVKDIDDGCTISWRQNKNVNRDDSVVILDPNPVRAKGCGKRLKSSKEKAIAKGNRQCRMCGHVGHDKRTCPRVVERCTTDTSQRVETDYVCTEDNVVQDDGTFASNASSHHGVVEWFL</sequence>
<accession>A0ABD1TEI6</accession>
<keyword evidence="1" id="KW-0862">Zinc</keyword>
<keyword evidence="1" id="KW-0863">Zinc-finger</keyword>
<reference evidence="4" key="1">
    <citation type="submission" date="2024-07" db="EMBL/GenBank/DDBJ databases">
        <title>Two chromosome-level genome assemblies of Korean endemic species Abeliophyllum distichum and Forsythia ovata (Oleaceae).</title>
        <authorList>
            <person name="Jang H."/>
        </authorList>
    </citation>
    <scope>NUCLEOTIDE SEQUENCE [LARGE SCALE GENOMIC DNA]</scope>
</reference>
<dbReference type="Proteomes" id="UP001604336">
    <property type="component" value="Unassembled WGS sequence"/>
</dbReference>
<proteinExistence type="predicted"/>
<dbReference type="InterPro" id="IPR001878">
    <property type="entry name" value="Znf_CCHC"/>
</dbReference>
<evidence type="ECO:0000313" key="4">
    <source>
        <dbReference type="Proteomes" id="UP001604336"/>
    </source>
</evidence>
<dbReference type="PANTHER" id="PTHR47718">
    <property type="entry name" value="OS01G0519700 PROTEIN"/>
    <property type="match status" value="1"/>
</dbReference>
<gene>
    <name evidence="3" type="ORF">Adt_16737</name>
</gene>
<keyword evidence="4" id="KW-1185">Reference proteome</keyword>
<evidence type="ECO:0000259" key="2">
    <source>
        <dbReference type="PROSITE" id="PS50158"/>
    </source>
</evidence>
<dbReference type="GO" id="GO:0008270">
    <property type="term" value="F:zinc ion binding"/>
    <property type="evidence" value="ECO:0007669"/>
    <property type="project" value="UniProtKB-KW"/>
</dbReference>